<comment type="caution">
    <text evidence="2">The sequence shown here is derived from an EMBL/GenBank/DDBJ whole genome shotgun (WGS) entry which is preliminary data.</text>
</comment>
<gene>
    <name evidence="2" type="ORF">KTQ36_03775</name>
</gene>
<dbReference type="Proteomes" id="UP000698028">
    <property type="component" value="Unassembled WGS sequence"/>
</dbReference>
<evidence type="ECO:0000256" key="1">
    <source>
        <dbReference type="SAM" id="Phobius"/>
    </source>
</evidence>
<proteinExistence type="predicted"/>
<evidence type="ECO:0000313" key="2">
    <source>
        <dbReference type="EMBL" id="MBW0144412.1"/>
    </source>
</evidence>
<feature type="transmembrane region" description="Helical" evidence="1">
    <location>
        <begin position="32"/>
        <end position="51"/>
    </location>
</feature>
<dbReference type="Pfam" id="PF20556">
    <property type="entry name" value="DUF6768"/>
    <property type="match status" value="1"/>
</dbReference>
<dbReference type="EMBL" id="JAHVAH010000001">
    <property type="protein sequence ID" value="MBW0144412.1"/>
    <property type="molecule type" value="Genomic_DNA"/>
</dbReference>
<organism evidence="2 3">
    <name type="scientific">Sphingomicrobium clamense</name>
    <dbReference type="NCBI Taxonomy" id="2851013"/>
    <lineage>
        <taxon>Bacteria</taxon>
        <taxon>Pseudomonadati</taxon>
        <taxon>Pseudomonadota</taxon>
        <taxon>Alphaproteobacteria</taxon>
        <taxon>Sphingomonadales</taxon>
        <taxon>Sphingomonadaceae</taxon>
        <taxon>Sphingomicrobium</taxon>
    </lineage>
</organism>
<dbReference type="InterPro" id="IPR046659">
    <property type="entry name" value="DUF6768"/>
</dbReference>
<keyword evidence="1" id="KW-0472">Membrane</keyword>
<reference evidence="2 3" key="1">
    <citation type="submission" date="2021-07" db="EMBL/GenBank/DDBJ databases">
        <title>The draft genome sequence of Sphingomicrobium sp. B8.</title>
        <authorList>
            <person name="Mu L."/>
        </authorList>
    </citation>
    <scope>NUCLEOTIDE SEQUENCE [LARGE SCALE GENOMIC DNA]</scope>
    <source>
        <strain evidence="2 3">B8</strain>
    </source>
</reference>
<name>A0ABS6V5D9_9SPHN</name>
<keyword evidence="3" id="KW-1185">Reference proteome</keyword>
<sequence>MLFIVQFALFLVSVWAAIHFFRAETELEALRWGLPAAVAFLASLTMKLTFWPQMHINRLERQLKRMELLLVAKKEG</sequence>
<accession>A0ABS6V5D9</accession>
<protein>
    <submittedName>
        <fullName evidence="2">Uncharacterized protein</fullName>
    </submittedName>
</protein>
<evidence type="ECO:0000313" key="3">
    <source>
        <dbReference type="Proteomes" id="UP000698028"/>
    </source>
</evidence>
<keyword evidence="1" id="KW-1133">Transmembrane helix</keyword>
<keyword evidence="1" id="KW-0812">Transmembrane</keyword>